<accession>A0A1H8S018</accession>
<feature type="domain" description="Major facilitator superfamily (MFS) profile" evidence="8">
    <location>
        <begin position="247"/>
        <end position="443"/>
    </location>
</feature>
<sequence length="443" mass="45692">MKDVWAVLTRQRDYRLLLGAGLVSLTGDWILRTGLAFRVYELTGSTLTSGGLLLASFVPTVVLGSVAGVFADRWDRRRAMIVLNLLHVIALLPLLAVHDRRTIGIVYAVVLAQSCLQQFFVPAEQSLLPALTEPGQLLTANALNSQTRDVARLLGGALGGVLAAAGGIPLLATADAGTFVAALVLVSSIRHRAGRAPAVRGAAERAAPGVRAEPGRGSRPRIRTGEALARLAEEWKDGLRLCAAGRAMRLVFLFGLVTQIGEGLMSTLFAPFVRTELGGGAQAYGLIVSSQAVGGIVGGLVAAAAGSRLPAVTMWGTGSVLFGLVDLTLFCSPLATDSLVPAFVCMILVGVPGAFTVAGSMTVLQRLAEDGARGRVLGALSAVEGAAVLAGITVAGLLGNVVGTIPLLVLQALGYVLGGIVVLAQRRLLGAERPEREAAAQPA</sequence>
<evidence type="ECO:0000256" key="3">
    <source>
        <dbReference type="ARBA" id="ARBA00022475"/>
    </source>
</evidence>
<dbReference type="InterPro" id="IPR036259">
    <property type="entry name" value="MFS_trans_sf"/>
</dbReference>
<dbReference type="GO" id="GO:0022857">
    <property type="term" value="F:transmembrane transporter activity"/>
    <property type="evidence" value="ECO:0007669"/>
    <property type="project" value="InterPro"/>
</dbReference>
<evidence type="ECO:0000259" key="8">
    <source>
        <dbReference type="PROSITE" id="PS50850"/>
    </source>
</evidence>
<evidence type="ECO:0000313" key="10">
    <source>
        <dbReference type="Proteomes" id="UP000181951"/>
    </source>
</evidence>
<feature type="transmembrane region" description="Helical" evidence="7">
    <location>
        <begin position="404"/>
        <end position="424"/>
    </location>
</feature>
<dbReference type="InterPro" id="IPR011701">
    <property type="entry name" value="MFS"/>
</dbReference>
<dbReference type="EMBL" id="FODD01000038">
    <property type="protein sequence ID" value="SEO72031.1"/>
    <property type="molecule type" value="Genomic_DNA"/>
</dbReference>
<feature type="transmembrane region" description="Helical" evidence="7">
    <location>
        <begin position="153"/>
        <end position="186"/>
    </location>
</feature>
<dbReference type="InterPro" id="IPR020846">
    <property type="entry name" value="MFS_dom"/>
</dbReference>
<dbReference type="AlphaFoldDB" id="A0A1H8S018"/>
<gene>
    <name evidence="9" type="ORF">SAMN05216267_103835</name>
</gene>
<feature type="transmembrane region" description="Helical" evidence="7">
    <location>
        <begin position="312"/>
        <end position="335"/>
    </location>
</feature>
<evidence type="ECO:0000256" key="6">
    <source>
        <dbReference type="ARBA" id="ARBA00023136"/>
    </source>
</evidence>
<feature type="transmembrane region" description="Helical" evidence="7">
    <location>
        <begin position="51"/>
        <end position="71"/>
    </location>
</feature>
<dbReference type="PANTHER" id="PTHR43266:SF2">
    <property type="entry name" value="MAJOR FACILITATOR SUPERFAMILY (MFS) PROFILE DOMAIN-CONTAINING PROTEIN"/>
    <property type="match status" value="1"/>
</dbReference>
<evidence type="ECO:0000256" key="1">
    <source>
        <dbReference type="ARBA" id="ARBA00004651"/>
    </source>
</evidence>
<dbReference type="OrthoDB" id="145388at2"/>
<keyword evidence="10" id="KW-1185">Reference proteome</keyword>
<dbReference type="PROSITE" id="PS50850">
    <property type="entry name" value="MFS"/>
    <property type="match status" value="1"/>
</dbReference>
<dbReference type="GO" id="GO:0005886">
    <property type="term" value="C:plasma membrane"/>
    <property type="evidence" value="ECO:0007669"/>
    <property type="project" value="UniProtKB-SubCell"/>
</dbReference>
<feature type="transmembrane region" description="Helical" evidence="7">
    <location>
        <begin position="12"/>
        <end position="31"/>
    </location>
</feature>
<keyword evidence="4 7" id="KW-0812">Transmembrane</keyword>
<comment type="subcellular location">
    <subcellularLocation>
        <location evidence="1">Cell membrane</location>
        <topology evidence="1">Multi-pass membrane protein</topology>
    </subcellularLocation>
</comment>
<dbReference type="STRING" id="310780.SAMN05216267_103835"/>
<keyword evidence="6 7" id="KW-0472">Membrane</keyword>
<organism evidence="9 10">
    <name type="scientific">Actinacidiphila rubida</name>
    <dbReference type="NCBI Taxonomy" id="310780"/>
    <lineage>
        <taxon>Bacteria</taxon>
        <taxon>Bacillati</taxon>
        <taxon>Actinomycetota</taxon>
        <taxon>Actinomycetes</taxon>
        <taxon>Kitasatosporales</taxon>
        <taxon>Streptomycetaceae</taxon>
        <taxon>Actinacidiphila</taxon>
    </lineage>
</organism>
<dbReference type="Pfam" id="PF07690">
    <property type="entry name" value="MFS_1"/>
    <property type="match status" value="1"/>
</dbReference>
<feature type="transmembrane region" description="Helical" evidence="7">
    <location>
        <begin position="376"/>
        <end position="398"/>
    </location>
</feature>
<dbReference type="SUPFAM" id="SSF103473">
    <property type="entry name" value="MFS general substrate transporter"/>
    <property type="match status" value="1"/>
</dbReference>
<evidence type="ECO:0000256" key="7">
    <source>
        <dbReference type="SAM" id="Phobius"/>
    </source>
</evidence>
<dbReference type="RefSeq" id="WP_069463535.1">
    <property type="nucleotide sequence ID" value="NZ_FODD01000038.1"/>
</dbReference>
<keyword evidence="5 7" id="KW-1133">Transmembrane helix</keyword>
<dbReference type="PANTHER" id="PTHR43266">
    <property type="entry name" value="MACROLIDE-EFFLUX PROTEIN"/>
    <property type="match status" value="1"/>
</dbReference>
<reference evidence="9 10" key="1">
    <citation type="submission" date="2016-10" db="EMBL/GenBank/DDBJ databases">
        <authorList>
            <person name="de Groot N.N."/>
        </authorList>
    </citation>
    <scope>NUCLEOTIDE SEQUENCE [LARGE SCALE GENOMIC DNA]</scope>
    <source>
        <strain evidence="9 10">CGMCC 4.2026</strain>
    </source>
</reference>
<dbReference type="Gene3D" id="1.20.1250.20">
    <property type="entry name" value="MFS general substrate transporter like domains"/>
    <property type="match status" value="2"/>
</dbReference>
<name>A0A1H8S018_9ACTN</name>
<evidence type="ECO:0000256" key="5">
    <source>
        <dbReference type="ARBA" id="ARBA00022989"/>
    </source>
</evidence>
<dbReference type="InterPro" id="IPR010290">
    <property type="entry name" value="TM_effector"/>
</dbReference>
<keyword evidence="3" id="KW-1003">Cell membrane</keyword>
<dbReference type="Pfam" id="PF05977">
    <property type="entry name" value="MFS_3"/>
    <property type="match status" value="1"/>
</dbReference>
<dbReference type="CDD" id="cd06173">
    <property type="entry name" value="MFS_MefA_like"/>
    <property type="match status" value="1"/>
</dbReference>
<feature type="transmembrane region" description="Helical" evidence="7">
    <location>
        <begin position="250"/>
        <end position="272"/>
    </location>
</feature>
<feature type="transmembrane region" description="Helical" evidence="7">
    <location>
        <begin position="341"/>
        <end position="364"/>
    </location>
</feature>
<feature type="transmembrane region" description="Helical" evidence="7">
    <location>
        <begin position="78"/>
        <end position="97"/>
    </location>
</feature>
<feature type="transmembrane region" description="Helical" evidence="7">
    <location>
        <begin position="284"/>
        <end position="305"/>
    </location>
</feature>
<proteinExistence type="predicted"/>
<evidence type="ECO:0000313" key="9">
    <source>
        <dbReference type="EMBL" id="SEO72031.1"/>
    </source>
</evidence>
<evidence type="ECO:0000256" key="2">
    <source>
        <dbReference type="ARBA" id="ARBA00022448"/>
    </source>
</evidence>
<dbReference type="Proteomes" id="UP000181951">
    <property type="component" value="Unassembled WGS sequence"/>
</dbReference>
<protein>
    <submittedName>
        <fullName evidence="9">Major Facilitator Superfamily protein</fullName>
    </submittedName>
</protein>
<keyword evidence="2" id="KW-0813">Transport</keyword>
<evidence type="ECO:0000256" key="4">
    <source>
        <dbReference type="ARBA" id="ARBA00022692"/>
    </source>
</evidence>